<dbReference type="RefSeq" id="WP_265219953.1">
    <property type="nucleotide sequence ID" value="NZ_JAPEUL010000009.1"/>
</dbReference>
<feature type="region of interest" description="Disordered" evidence="1">
    <location>
        <begin position="91"/>
        <end position="111"/>
    </location>
</feature>
<name>A0ABT3KJ93_9GAMM</name>
<sequence>MATFTQPTQSDQSDEALEEARNAFKMRLSDVTADPTEVITSMQKLVEILLLKKQFAEALKEIEQLKTLAASNKKIKIAMLEMKGRIKQVGARSGFRSRATKKYTTKKPNKA</sequence>
<dbReference type="Proteomes" id="UP001431181">
    <property type="component" value="Unassembled WGS sequence"/>
</dbReference>
<evidence type="ECO:0000256" key="1">
    <source>
        <dbReference type="SAM" id="MobiDB-lite"/>
    </source>
</evidence>
<comment type="caution">
    <text evidence="2">The sequence shown here is derived from an EMBL/GenBank/DDBJ whole genome shotgun (WGS) entry which is preliminary data.</text>
</comment>
<protein>
    <submittedName>
        <fullName evidence="2">Uncharacterized protein</fullName>
    </submittedName>
</protein>
<dbReference type="EMBL" id="JAPEUL010000009">
    <property type="protein sequence ID" value="MCW4630610.1"/>
    <property type="molecule type" value="Genomic_DNA"/>
</dbReference>
<accession>A0ABT3KJ93</accession>
<keyword evidence="3" id="KW-1185">Reference proteome</keyword>
<organism evidence="2 3">
    <name type="scientific">Marinomonas rhodophyticola</name>
    <dbReference type="NCBI Taxonomy" id="2992803"/>
    <lineage>
        <taxon>Bacteria</taxon>
        <taxon>Pseudomonadati</taxon>
        <taxon>Pseudomonadota</taxon>
        <taxon>Gammaproteobacteria</taxon>
        <taxon>Oceanospirillales</taxon>
        <taxon>Oceanospirillaceae</taxon>
        <taxon>Marinomonas</taxon>
    </lineage>
</organism>
<gene>
    <name evidence="2" type="ORF">ONZ52_17395</name>
</gene>
<evidence type="ECO:0000313" key="3">
    <source>
        <dbReference type="Proteomes" id="UP001431181"/>
    </source>
</evidence>
<reference evidence="2" key="1">
    <citation type="submission" date="2022-11" db="EMBL/GenBank/DDBJ databases">
        <title>Marinomonas sp. nov., isolated from marine algae.</title>
        <authorList>
            <person name="Choi D.G."/>
            <person name="Kim J.M."/>
            <person name="Lee J.K."/>
            <person name="Baek J.H."/>
            <person name="Jeon C.O."/>
        </authorList>
    </citation>
    <scope>NUCLEOTIDE SEQUENCE</scope>
    <source>
        <strain evidence="2">KJ51-3</strain>
    </source>
</reference>
<evidence type="ECO:0000313" key="2">
    <source>
        <dbReference type="EMBL" id="MCW4630610.1"/>
    </source>
</evidence>
<proteinExistence type="predicted"/>
<feature type="compositionally biased region" description="Basic residues" evidence="1">
    <location>
        <begin position="98"/>
        <end position="111"/>
    </location>
</feature>